<evidence type="ECO:0000256" key="1">
    <source>
        <dbReference type="SAM" id="MobiDB-lite"/>
    </source>
</evidence>
<reference evidence="2" key="1">
    <citation type="submission" date="2018-06" db="EMBL/GenBank/DDBJ databases">
        <authorList>
            <person name="Zhirakovskaya E."/>
        </authorList>
    </citation>
    <scope>NUCLEOTIDE SEQUENCE</scope>
</reference>
<evidence type="ECO:0000313" key="2">
    <source>
        <dbReference type="EMBL" id="VAW06172.1"/>
    </source>
</evidence>
<protein>
    <submittedName>
        <fullName evidence="2">Uncharacterized protein</fullName>
    </submittedName>
</protein>
<dbReference type="SUPFAM" id="SSF82784">
    <property type="entry name" value="OsmC-like"/>
    <property type="match status" value="1"/>
</dbReference>
<sequence length="79" mass="8288">MTTALTTLNSVNLGALGSLVKTIQDEPTKGDTTWKASTTWDGGFRTTTTIRDFTPYATDEPAGLGGDDSAPNPVEQLIG</sequence>
<feature type="region of interest" description="Disordered" evidence="1">
    <location>
        <begin position="52"/>
        <end position="79"/>
    </location>
</feature>
<name>A0A3B0SV38_9ZZZZ</name>
<dbReference type="EMBL" id="UOEK01000340">
    <property type="protein sequence ID" value="VAW06172.1"/>
    <property type="molecule type" value="Genomic_DNA"/>
</dbReference>
<dbReference type="InterPro" id="IPR036102">
    <property type="entry name" value="OsmC/Ohrsf"/>
</dbReference>
<feature type="non-terminal residue" evidence="2">
    <location>
        <position position="79"/>
    </location>
</feature>
<dbReference type="AlphaFoldDB" id="A0A3B0SV38"/>
<proteinExistence type="predicted"/>
<dbReference type="InterPro" id="IPR015946">
    <property type="entry name" value="KH_dom-like_a/b"/>
</dbReference>
<organism evidence="2">
    <name type="scientific">hydrothermal vent metagenome</name>
    <dbReference type="NCBI Taxonomy" id="652676"/>
    <lineage>
        <taxon>unclassified sequences</taxon>
        <taxon>metagenomes</taxon>
        <taxon>ecological metagenomes</taxon>
    </lineage>
</organism>
<accession>A0A3B0SV38</accession>
<gene>
    <name evidence="2" type="ORF">MNBD_ACTINO02-3303</name>
</gene>
<dbReference type="Gene3D" id="3.30.300.20">
    <property type="match status" value="1"/>
</dbReference>